<protein>
    <recommendedName>
        <fullName evidence="2">ABC-type glycine betaine transport system substrate-binding domain-containing protein</fullName>
    </recommendedName>
</protein>
<feature type="chain" id="PRO_5038619281" description="ABC-type glycine betaine transport system substrate-binding domain-containing protein" evidence="1">
    <location>
        <begin position="23"/>
        <end position="316"/>
    </location>
</feature>
<reference evidence="3 4" key="1">
    <citation type="submission" date="2018-05" db="EMBL/GenBank/DDBJ databases">
        <title>Genetic diversity of glacier-inhabiting Cryobacterium bacteria in China and description of Cryobacterium mengkeensis sp. nov. and Arthrobacter glacialis sp. nov.</title>
        <authorList>
            <person name="Liu Q."/>
            <person name="Xin Y.-H."/>
        </authorList>
    </citation>
    <scope>NUCLEOTIDE SEQUENCE [LARGE SCALE GENOMIC DNA]</scope>
    <source>
        <strain evidence="3 4">LI2</strain>
    </source>
</reference>
<dbReference type="EMBL" id="QJVD01000002">
    <property type="protein sequence ID" value="PYI69437.1"/>
    <property type="molecule type" value="Genomic_DNA"/>
</dbReference>
<dbReference type="CDD" id="cd13606">
    <property type="entry name" value="PBP2_ProX_like"/>
    <property type="match status" value="1"/>
</dbReference>
<dbReference type="InterPro" id="IPR007210">
    <property type="entry name" value="ABC_Gly_betaine_transp_sub-bd"/>
</dbReference>
<name>A0A2V5LZG4_9MICC</name>
<gene>
    <name evidence="3" type="ORF">CVV68_03315</name>
</gene>
<evidence type="ECO:0000256" key="1">
    <source>
        <dbReference type="SAM" id="SignalP"/>
    </source>
</evidence>
<dbReference type="AlphaFoldDB" id="A0A2V5LZG4"/>
<dbReference type="Proteomes" id="UP000247832">
    <property type="component" value="Unassembled WGS sequence"/>
</dbReference>
<dbReference type="OrthoDB" id="9781705at2"/>
<dbReference type="SUPFAM" id="SSF53850">
    <property type="entry name" value="Periplasmic binding protein-like II"/>
    <property type="match status" value="1"/>
</dbReference>
<accession>A0A2V5LZG4</accession>
<evidence type="ECO:0000259" key="2">
    <source>
        <dbReference type="Pfam" id="PF04069"/>
    </source>
</evidence>
<feature type="signal peptide" evidence="1">
    <location>
        <begin position="1"/>
        <end position="22"/>
    </location>
</feature>
<dbReference type="GO" id="GO:0043190">
    <property type="term" value="C:ATP-binding cassette (ABC) transporter complex"/>
    <property type="evidence" value="ECO:0007669"/>
    <property type="project" value="InterPro"/>
</dbReference>
<evidence type="ECO:0000313" key="4">
    <source>
        <dbReference type="Proteomes" id="UP000247832"/>
    </source>
</evidence>
<keyword evidence="1" id="KW-0732">Signal</keyword>
<dbReference type="Gene3D" id="3.40.190.120">
    <property type="entry name" value="Osmoprotection protein (prox), domain 2"/>
    <property type="match status" value="1"/>
</dbReference>
<dbReference type="GO" id="GO:0022857">
    <property type="term" value="F:transmembrane transporter activity"/>
    <property type="evidence" value="ECO:0007669"/>
    <property type="project" value="InterPro"/>
</dbReference>
<dbReference type="Gene3D" id="3.40.190.10">
    <property type="entry name" value="Periplasmic binding protein-like II"/>
    <property type="match status" value="1"/>
</dbReference>
<dbReference type="Pfam" id="PF04069">
    <property type="entry name" value="OpuAC"/>
    <property type="match status" value="1"/>
</dbReference>
<dbReference type="RefSeq" id="WP_110499579.1">
    <property type="nucleotide sequence ID" value="NZ_QJVD01000002.1"/>
</dbReference>
<feature type="domain" description="ABC-type glycine betaine transport system substrate-binding" evidence="2">
    <location>
        <begin position="57"/>
        <end position="306"/>
    </location>
</feature>
<keyword evidence="4" id="KW-1185">Reference proteome</keyword>
<sequence length="316" mass="32218">MRLLRLAAAAAVAALLVTGATACTPSPIVAIPSAAQSSGPALVVGTPAVPDGANPLEGVLLANVYAAALNAAGLKATVKAEDPKDPTLLDELAAGTVDVVPGYSSTMLLQLEHSTGASTTAQVLDALKAGLPAGTAMLDAAKAEDNDSLAVTTVTAEKYNLKTIGDLAKVCGKLDFGGSTNFRTKDRGLSTVATDYNCVPKDYQELPNTNNELLLALLRGNIQVADIHSSSPAIGDNALVVLTDTKGIFRTETIVPVVAAKKVPADVQAVLNKVTAALGNDALINLNRLGRASHFGSPAEAAHAWLVQQGLLKATS</sequence>
<organism evidence="3 4">
    <name type="scientific">Arthrobacter livingstonensis</name>
    <dbReference type="NCBI Taxonomy" id="670078"/>
    <lineage>
        <taxon>Bacteria</taxon>
        <taxon>Bacillati</taxon>
        <taxon>Actinomycetota</taxon>
        <taxon>Actinomycetes</taxon>
        <taxon>Micrococcales</taxon>
        <taxon>Micrococcaceae</taxon>
        <taxon>Arthrobacter</taxon>
    </lineage>
</organism>
<evidence type="ECO:0000313" key="3">
    <source>
        <dbReference type="EMBL" id="PYI69437.1"/>
    </source>
</evidence>
<comment type="caution">
    <text evidence="3">The sequence shown here is derived from an EMBL/GenBank/DDBJ whole genome shotgun (WGS) entry which is preliminary data.</text>
</comment>
<proteinExistence type="predicted"/>
<dbReference type="PROSITE" id="PS51257">
    <property type="entry name" value="PROKAR_LIPOPROTEIN"/>
    <property type="match status" value="1"/>
</dbReference>